<name>A0ABP7QZQ8_9PSEU</name>
<evidence type="ECO:0000313" key="2">
    <source>
        <dbReference type="EMBL" id="GAA3989775.1"/>
    </source>
</evidence>
<protein>
    <submittedName>
        <fullName evidence="2">Uncharacterized protein</fullName>
    </submittedName>
</protein>
<evidence type="ECO:0000256" key="1">
    <source>
        <dbReference type="SAM" id="MobiDB-lite"/>
    </source>
</evidence>
<dbReference type="Proteomes" id="UP001501747">
    <property type="component" value="Unassembled WGS sequence"/>
</dbReference>
<reference evidence="3" key="1">
    <citation type="journal article" date="2019" name="Int. J. Syst. Evol. Microbiol.">
        <title>The Global Catalogue of Microorganisms (GCM) 10K type strain sequencing project: providing services to taxonomists for standard genome sequencing and annotation.</title>
        <authorList>
            <consortium name="The Broad Institute Genomics Platform"/>
            <consortium name="The Broad Institute Genome Sequencing Center for Infectious Disease"/>
            <person name="Wu L."/>
            <person name="Ma J."/>
        </authorList>
    </citation>
    <scope>NUCLEOTIDE SEQUENCE [LARGE SCALE GENOMIC DNA]</scope>
    <source>
        <strain evidence="3">JCM 17342</strain>
    </source>
</reference>
<accession>A0ABP7QZQ8</accession>
<gene>
    <name evidence="2" type="ORF">GCM10022247_05490</name>
</gene>
<keyword evidence="3" id="KW-1185">Reference proteome</keyword>
<sequence>MRAIPVRRRSTTSRPAHQVYANPITCGYDGQEHHVTATAFHKGQLAARYVALCGHLVEPVPMAAPSGPARDEQMSSDPPVDANEPTKPVIDSQASASRALFALLMSNVDAGNDAANDERIALMDQRRYRTLN</sequence>
<comment type="caution">
    <text evidence="2">The sequence shown here is derived from an EMBL/GenBank/DDBJ whole genome shotgun (WGS) entry which is preliminary data.</text>
</comment>
<organism evidence="2 3">
    <name type="scientific">Allokutzneria multivorans</name>
    <dbReference type="NCBI Taxonomy" id="1142134"/>
    <lineage>
        <taxon>Bacteria</taxon>
        <taxon>Bacillati</taxon>
        <taxon>Actinomycetota</taxon>
        <taxon>Actinomycetes</taxon>
        <taxon>Pseudonocardiales</taxon>
        <taxon>Pseudonocardiaceae</taxon>
        <taxon>Allokutzneria</taxon>
    </lineage>
</organism>
<proteinExistence type="predicted"/>
<feature type="region of interest" description="Disordered" evidence="1">
    <location>
        <begin position="62"/>
        <end position="91"/>
    </location>
</feature>
<dbReference type="EMBL" id="BAABAL010000004">
    <property type="protein sequence ID" value="GAA3989775.1"/>
    <property type="molecule type" value="Genomic_DNA"/>
</dbReference>
<evidence type="ECO:0000313" key="3">
    <source>
        <dbReference type="Proteomes" id="UP001501747"/>
    </source>
</evidence>